<dbReference type="InterPro" id="IPR003400">
    <property type="entry name" value="ExbD"/>
</dbReference>
<comment type="subcellular location">
    <subcellularLocation>
        <location evidence="1">Cell membrane</location>
        <topology evidence="1">Single-pass membrane protein</topology>
    </subcellularLocation>
</comment>
<evidence type="ECO:0000256" key="2">
    <source>
        <dbReference type="ARBA" id="ARBA00022475"/>
    </source>
</evidence>
<evidence type="ECO:0008006" key="9">
    <source>
        <dbReference type="Google" id="ProtNLM"/>
    </source>
</evidence>
<feature type="transmembrane region" description="Helical" evidence="6">
    <location>
        <begin position="21"/>
        <end position="39"/>
    </location>
</feature>
<evidence type="ECO:0000256" key="6">
    <source>
        <dbReference type="SAM" id="Phobius"/>
    </source>
</evidence>
<gene>
    <name evidence="7" type="ORF">CA615_06970</name>
</gene>
<sequence length="135" mass="14673">MAIDTKQFKDKIKQQNPNINLVPLLDVIFTIMIFLLVVLSQTPTSDLTHYSQDQISAKPTSSTGTSEYYLLPLNGLKKVTVNGVDYSDKIRNGAVAVHTRVMDEGQITMDSSTGTITIKSPEDLASIAVKSPASS</sequence>
<evidence type="ECO:0000313" key="8">
    <source>
        <dbReference type="Proteomes" id="UP000248557"/>
    </source>
</evidence>
<evidence type="ECO:0000256" key="1">
    <source>
        <dbReference type="ARBA" id="ARBA00004162"/>
    </source>
</evidence>
<dbReference type="Pfam" id="PF02472">
    <property type="entry name" value="ExbD"/>
    <property type="match status" value="1"/>
</dbReference>
<proteinExistence type="predicted"/>
<organism evidence="7 8">
    <name type="scientific">Methanosphaera stadtmanae</name>
    <dbReference type="NCBI Taxonomy" id="2317"/>
    <lineage>
        <taxon>Archaea</taxon>
        <taxon>Methanobacteriati</taxon>
        <taxon>Methanobacteriota</taxon>
        <taxon>Methanomada group</taxon>
        <taxon>Methanobacteria</taxon>
        <taxon>Methanobacteriales</taxon>
        <taxon>Methanobacteriaceae</taxon>
        <taxon>Methanosphaera</taxon>
    </lineage>
</organism>
<reference evidence="7 8" key="1">
    <citation type="submission" date="2017-05" db="EMBL/GenBank/DDBJ databases">
        <title>Host range expansion of the Methanosphaera genus to humans and monogastric animals involves recent and extensive reduction in genome content.</title>
        <authorList>
            <person name="Hoedt E.C."/>
            <person name="Volmer J.G."/>
            <person name="Parks D.H."/>
            <person name="Rosewarne C.P."/>
            <person name="Denman S.E."/>
            <person name="Mcsweeney C.S."/>
            <person name="O Cuiv P."/>
            <person name="Hugenholtz P."/>
            <person name="Tyson G.W."/>
            <person name="Morrison M."/>
        </authorList>
    </citation>
    <scope>NUCLEOTIDE SEQUENCE [LARGE SCALE GENOMIC DNA]</scope>
    <source>
        <strain evidence="7 8">PA5</strain>
    </source>
</reference>
<dbReference type="GO" id="GO:0022857">
    <property type="term" value="F:transmembrane transporter activity"/>
    <property type="evidence" value="ECO:0007669"/>
    <property type="project" value="InterPro"/>
</dbReference>
<comment type="caution">
    <text evidence="7">The sequence shown here is derived from an EMBL/GenBank/DDBJ whole genome shotgun (WGS) entry which is preliminary data.</text>
</comment>
<dbReference type="AlphaFoldDB" id="A0A328PX68"/>
<keyword evidence="3 6" id="KW-0812">Transmembrane</keyword>
<evidence type="ECO:0000256" key="5">
    <source>
        <dbReference type="ARBA" id="ARBA00023136"/>
    </source>
</evidence>
<dbReference type="EMBL" id="NGJK01000084">
    <property type="protein sequence ID" value="RAP02542.1"/>
    <property type="molecule type" value="Genomic_DNA"/>
</dbReference>
<evidence type="ECO:0000313" key="7">
    <source>
        <dbReference type="EMBL" id="RAP02542.1"/>
    </source>
</evidence>
<keyword evidence="5 6" id="KW-0472">Membrane</keyword>
<evidence type="ECO:0000256" key="3">
    <source>
        <dbReference type="ARBA" id="ARBA00022692"/>
    </source>
</evidence>
<dbReference type="GO" id="GO:0005886">
    <property type="term" value="C:plasma membrane"/>
    <property type="evidence" value="ECO:0007669"/>
    <property type="project" value="UniProtKB-SubCell"/>
</dbReference>
<protein>
    <recommendedName>
        <fullName evidence="9">Biopolymer transporter ExbD</fullName>
    </recommendedName>
</protein>
<evidence type="ECO:0000256" key="4">
    <source>
        <dbReference type="ARBA" id="ARBA00022989"/>
    </source>
</evidence>
<accession>A0A328PX68</accession>
<name>A0A328PX68_9EURY</name>
<dbReference type="RefSeq" id="WP_112149735.1">
    <property type="nucleotide sequence ID" value="NZ_CATZNA010000052.1"/>
</dbReference>
<dbReference type="Proteomes" id="UP000248557">
    <property type="component" value="Unassembled WGS sequence"/>
</dbReference>
<keyword evidence="4 6" id="KW-1133">Transmembrane helix</keyword>
<keyword evidence="2" id="KW-1003">Cell membrane</keyword>